<comment type="caution">
    <text evidence="2">The sequence shown here is derived from an EMBL/GenBank/DDBJ whole genome shotgun (WGS) entry which is preliminary data.</text>
</comment>
<reference evidence="2 3" key="1">
    <citation type="journal article" date="2019" name="Int. J. Syst. Evol. Microbiol.">
        <title>The Global Catalogue of Microorganisms (GCM) 10K type strain sequencing project: providing services to taxonomists for standard genome sequencing and annotation.</title>
        <authorList>
            <consortium name="The Broad Institute Genomics Platform"/>
            <consortium name="The Broad Institute Genome Sequencing Center for Infectious Disease"/>
            <person name="Wu L."/>
            <person name="Ma J."/>
        </authorList>
    </citation>
    <scope>NUCLEOTIDE SEQUENCE [LARGE SCALE GENOMIC DNA]</scope>
    <source>
        <strain evidence="2 3">CGMCC 1.10390</strain>
    </source>
</reference>
<protein>
    <submittedName>
        <fullName evidence="2">Type II CAAX prenyl endopeptidase Rce1 family protein</fullName>
    </submittedName>
</protein>
<feature type="transmembrane region" description="Helical" evidence="1">
    <location>
        <begin position="192"/>
        <end position="210"/>
    </location>
</feature>
<feature type="transmembrane region" description="Helical" evidence="1">
    <location>
        <begin position="126"/>
        <end position="147"/>
    </location>
</feature>
<keyword evidence="1" id="KW-1133">Transmembrane helix</keyword>
<evidence type="ECO:0000313" key="3">
    <source>
        <dbReference type="Proteomes" id="UP001597034"/>
    </source>
</evidence>
<accession>A0ABD6DMU7</accession>
<feature type="transmembrane region" description="Helical" evidence="1">
    <location>
        <begin position="159"/>
        <end position="180"/>
    </location>
</feature>
<feature type="transmembrane region" description="Helical" evidence="1">
    <location>
        <begin position="96"/>
        <end position="114"/>
    </location>
</feature>
<feature type="transmembrane region" description="Helical" evidence="1">
    <location>
        <begin position="217"/>
        <end position="234"/>
    </location>
</feature>
<feature type="transmembrane region" description="Helical" evidence="1">
    <location>
        <begin position="21"/>
        <end position="39"/>
    </location>
</feature>
<evidence type="ECO:0000313" key="2">
    <source>
        <dbReference type="EMBL" id="MFD1647428.1"/>
    </source>
</evidence>
<feature type="transmembrane region" description="Helical" evidence="1">
    <location>
        <begin position="246"/>
        <end position="268"/>
    </location>
</feature>
<gene>
    <name evidence="2" type="ORF">ACFSBL_17200</name>
</gene>
<dbReference type="Proteomes" id="UP001597034">
    <property type="component" value="Unassembled WGS sequence"/>
</dbReference>
<organism evidence="2 3">
    <name type="scientific">Haloarchaeobius litoreus</name>
    <dbReference type="NCBI Taxonomy" id="755306"/>
    <lineage>
        <taxon>Archaea</taxon>
        <taxon>Methanobacteriati</taxon>
        <taxon>Methanobacteriota</taxon>
        <taxon>Stenosarchaea group</taxon>
        <taxon>Halobacteria</taxon>
        <taxon>Halobacteriales</taxon>
        <taxon>Halorubellaceae</taxon>
        <taxon>Haloarchaeobius</taxon>
    </lineage>
</organism>
<name>A0ABD6DMU7_9EURY</name>
<sequence>MDTAAGTVPGDSGRQPPPFRVLAVAVATYLVWTAVTYLLEGRLRTLLRPDAVGDRLVYALVANVVVGTLLALWVARRFVAGGLLTREQLGFGAARRTLLAVLAGGVAGGGLFLAQDPPSTDPTVLTNAFAQVLTVSIAELVVCWALLGGTVEAWLRQRGVPGPVAAGLALVLSSVAFGLYHVAHSPPFDQPGTIAVLTVVGLGTGLFFFVGRSLYGALVFHNCMALFGVTRALAESGRLDAFRTVQVPLLATALVSLVVLVAAERLLVRSVEPQEKT</sequence>
<feature type="transmembrane region" description="Helical" evidence="1">
    <location>
        <begin position="55"/>
        <end position="75"/>
    </location>
</feature>
<dbReference type="RefSeq" id="WP_256400516.1">
    <property type="nucleotide sequence ID" value="NZ_JANHJR010000003.1"/>
</dbReference>
<dbReference type="EMBL" id="JBHUDO010000003">
    <property type="protein sequence ID" value="MFD1647428.1"/>
    <property type="molecule type" value="Genomic_DNA"/>
</dbReference>
<keyword evidence="1" id="KW-0472">Membrane</keyword>
<keyword evidence="3" id="KW-1185">Reference proteome</keyword>
<proteinExistence type="predicted"/>
<evidence type="ECO:0000256" key="1">
    <source>
        <dbReference type="SAM" id="Phobius"/>
    </source>
</evidence>
<dbReference type="AlphaFoldDB" id="A0ABD6DMU7"/>
<keyword evidence="1" id="KW-0812">Transmembrane</keyword>